<accession>I4AGY2</accession>
<reference evidence="4" key="1">
    <citation type="submission" date="2012-06" db="EMBL/GenBank/DDBJ databases">
        <title>The complete genome of Flexibacter litoralis DSM 6794.</title>
        <authorList>
            <person name="Lucas S."/>
            <person name="Copeland A."/>
            <person name="Lapidus A."/>
            <person name="Glavina del Rio T."/>
            <person name="Dalin E."/>
            <person name="Tice H."/>
            <person name="Bruce D."/>
            <person name="Goodwin L."/>
            <person name="Pitluck S."/>
            <person name="Peters L."/>
            <person name="Ovchinnikova G."/>
            <person name="Lu M."/>
            <person name="Kyrpides N."/>
            <person name="Mavromatis K."/>
            <person name="Ivanova N."/>
            <person name="Brettin T."/>
            <person name="Detter J.C."/>
            <person name="Han C."/>
            <person name="Larimer F."/>
            <person name="Land M."/>
            <person name="Hauser L."/>
            <person name="Markowitz V."/>
            <person name="Cheng J.-F."/>
            <person name="Hugenholtz P."/>
            <person name="Woyke T."/>
            <person name="Wu D."/>
            <person name="Spring S."/>
            <person name="Lang E."/>
            <person name="Kopitz M."/>
            <person name="Brambilla E."/>
            <person name="Klenk H.-P."/>
            <person name="Eisen J.A."/>
        </authorList>
    </citation>
    <scope>NUCLEOTIDE SEQUENCE [LARGE SCALE GENOMIC DNA]</scope>
    <source>
        <strain evidence="4">ATCC 23117 / DSM 6794 / NBRC 15988 / NCIMB 1366 / Sio-4</strain>
    </source>
</reference>
<keyword evidence="1" id="KW-0175">Coiled coil</keyword>
<keyword evidence="4" id="KW-1185">Reference proteome</keyword>
<evidence type="ECO:0000313" key="4">
    <source>
        <dbReference type="Proteomes" id="UP000006054"/>
    </source>
</evidence>
<keyword evidence="2" id="KW-0732">Signal</keyword>
<feature type="chain" id="PRO_5003685342" evidence="2">
    <location>
        <begin position="23"/>
        <end position="274"/>
    </location>
</feature>
<sequence precursor="true">MKLFFTPILFFLLLMLPLLGFAQNEENNHTDTKTNRKRVIIIEQDELNELKEEIRIDLKGLKAELKNAFKQLEDVDWEEVDEEIEIAMEEARQGLEEANNELSTIRIEIDEDFEEELNEGLEEIREELGEIRINNGSPRIRIMSQNNRPYKNNRNVERNFSELNAEPNLTLSDKMKKGATTSFDESVQNSVKITPQTKEGKFTLNFSLSENKADKKTTYIEVYDSEGNVMYFESLVDFSGSYQGEIDLAINGTDTYTLVVRQGTKYFSRKINLK</sequence>
<gene>
    <name evidence="3" type="ordered locus">Fleli_0757</name>
</gene>
<feature type="coiled-coil region" evidence="1">
    <location>
        <begin position="44"/>
        <end position="134"/>
    </location>
</feature>
<proteinExistence type="predicted"/>
<protein>
    <submittedName>
        <fullName evidence="3">Uncharacterized protein</fullName>
    </submittedName>
</protein>
<name>I4AGY2_BERLS</name>
<dbReference type="HOGENOM" id="CLU_1014708_0_0_10"/>
<organism evidence="3 4">
    <name type="scientific">Bernardetia litoralis (strain ATCC 23117 / DSM 6794 / NBRC 15988 / NCIMB 1366 / Fx l1 / Sio-4)</name>
    <name type="common">Flexibacter litoralis</name>
    <dbReference type="NCBI Taxonomy" id="880071"/>
    <lineage>
        <taxon>Bacteria</taxon>
        <taxon>Pseudomonadati</taxon>
        <taxon>Bacteroidota</taxon>
        <taxon>Cytophagia</taxon>
        <taxon>Cytophagales</taxon>
        <taxon>Bernardetiaceae</taxon>
        <taxon>Bernardetia</taxon>
    </lineage>
</organism>
<dbReference type="KEGG" id="fli:Fleli_0757"/>
<evidence type="ECO:0000313" key="3">
    <source>
        <dbReference type="EMBL" id="AFM03217.1"/>
    </source>
</evidence>
<dbReference type="Proteomes" id="UP000006054">
    <property type="component" value="Chromosome"/>
</dbReference>
<evidence type="ECO:0000256" key="2">
    <source>
        <dbReference type="SAM" id="SignalP"/>
    </source>
</evidence>
<dbReference type="EMBL" id="CP003345">
    <property type="protein sequence ID" value="AFM03217.1"/>
    <property type="molecule type" value="Genomic_DNA"/>
</dbReference>
<evidence type="ECO:0000256" key="1">
    <source>
        <dbReference type="SAM" id="Coils"/>
    </source>
</evidence>
<feature type="signal peptide" evidence="2">
    <location>
        <begin position="1"/>
        <end position="22"/>
    </location>
</feature>
<dbReference type="AlphaFoldDB" id="I4AGY2"/>
<dbReference type="RefSeq" id="WP_014796675.1">
    <property type="nucleotide sequence ID" value="NC_018018.1"/>
</dbReference>
<dbReference type="OrthoDB" id="963292at2"/>
<dbReference type="STRING" id="880071.Fleli_0757"/>